<dbReference type="InParanoid" id="T0QD78"/>
<feature type="coiled-coil region" evidence="2">
    <location>
        <begin position="409"/>
        <end position="436"/>
    </location>
</feature>
<dbReference type="AlphaFoldDB" id="T0QD78"/>
<evidence type="ECO:0000313" key="6">
    <source>
        <dbReference type="Proteomes" id="UP000030762"/>
    </source>
</evidence>
<feature type="region of interest" description="Disordered" evidence="3">
    <location>
        <begin position="73"/>
        <end position="114"/>
    </location>
</feature>
<dbReference type="EMBL" id="JH767168">
    <property type="protein sequence ID" value="EQC31495.1"/>
    <property type="molecule type" value="Genomic_DNA"/>
</dbReference>
<evidence type="ECO:0000256" key="1">
    <source>
        <dbReference type="ARBA" id="ARBA00023054"/>
    </source>
</evidence>
<accession>T0QD78</accession>
<dbReference type="eggNOG" id="ENOG502S292">
    <property type="taxonomic scope" value="Eukaryota"/>
</dbReference>
<dbReference type="OrthoDB" id="74375at2759"/>
<feature type="domain" description="ODAD1 central coiled coil region" evidence="4">
    <location>
        <begin position="223"/>
        <end position="497"/>
    </location>
</feature>
<dbReference type="VEuPathDB" id="FungiDB:SDRG_10670"/>
<feature type="coiled-coil region" evidence="2">
    <location>
        <begin position="264"/>
        <end position="305"/>
    </location>
</feature>
<dbReference type="GeneID" id="19951397"/>
<dbReference type="Pfam" id="PF21773">
    <property type="entry name" value="ODAD1_CC"/>
    <property type="match status" value="1"/>
</dbReference>
<dbReference type="InterPro" id="IPR051876">
    <property type="entry name" value="ODA-DC/CCD"/>
</dbReference>
<dbReference type="PANTHER" id="PTHR21694">
    <property type="entry name" value="COILED-COIL DOMAIN-CONTAINING PROTEIN 63"/>
    <property type="match status" value="1"/>
</dbReference>
<name>T0QD78_SAPDV</name>
<dbReference type="OMA" id="ESQTMPW"/>
<sequence length="616" mass="68245">MATPTRSPAYTTRFLASEGIPEYNALLDNHLRDHQKFLLGSRSNLALLQTTGAIAKVEPGASDDQYIVYLESPKPQRKPPLPKSAHAVPRQAKKKTKKPAPSPLRVASAHGLRKKKDHVEPFAEMPPMAQLATPTKPLVRHRSASALGHRPSILADEATKPTVNHLLESDMAYHEKILALQKDIASLDAEKKTIDKSIDSMRKQLRGVHAVQENDQAVAHCLSVVQHRFNKAEEECMKAVTQQAAVRTAIDYLRQELLSLGQVQRKLESDIQDAQTKIIEAEERINTTREVATDTMNELADLERQAEADAVERVLKLPPEDNFVHMDVPRMMALIHDRAAAREQVLASMKASNAAAEAKEKIADATDPPLRHKKTFETIQTELDVPSIEAFVDAFVETETQLISLYKLDLEQQAEVKRFEDQLAALEEEAAQIQTSTRAADAAKAIETQSAQEKLRIAERKTQEYLELTRKCSMEHDVLRAPILHLLEVLRTDKHVLQGNGYIAAVQDMPLPAILGIAQERIVEIAITNRMKLNATTKEPTRRDSSRSKKDIPSAIVVGPRVPLATVPSPMSADALGSFETLASTMVLPAVLTSDAAMDNTTPVSPDQLLQRAIFQ</sequence>
<dbReference type="PANTHER" id="PTHR21694:SF18">
    <property type="entry name" value="COILED-COIL DOMAIN-CONTAINING PROTEIN 63"/>
    <property type="match status" value="1"/>
</dbReference>
<evidence type="ECO:0000256" key="3">
    <source>
        <dbReference type="SAM" id="MobiDB-lite"/>
    </source>
</evidence>
<evidence type="ECO:0000256" key="2">
    <source>
        <dbReference type="SAM" id="Coils"/>
    </source>
</evidence>
<protein>
    <recommendedName>
        <fullName evidence="4">ODAD1 central coiled coil region domain-containing protein</fullName>
    </recommendedName>
</protein>
<organism evidence="5 6">
    <name type="scientific">Saprolegnia diclina (strain VS20)</name>
    <dbReference type="NCBI Taxonomy" id="1156394"/>
    <lineage>
        <taxon>Eukaryota</taxon>
        <taxon>Sar</taxon>
        <taxon>Stramenopiles</taxon>
        <taxon>Oomycota</taxon>
        <taxon>Saprolegniomycetes</taxon>
        <taxon>Saprolegniales</taxon>
        <taxon>Saprolegniaceae</taxon>
        <taxon>Saprolegnia</taxon>
    </lineage>
</organism>
<dbReference type="RefSeq" id="XP_008614894.1">
    <property type="nucleotide sequence ID" value="XM_008616672.1"/>
</dbReference>
<proteinExistence type="predicted"/>
<reference evidence="5 6" key="1">
    <citation type="submission" date="2012-04" db="EMBL/GenBank/DDBJ databases">
        <title>The Genome Sequence of Saprolegnia declina VS20.</title>
        <authorList>
            <consortium name="The Broad Institute Genome Sequencing Platform"/>
            <person name="Russ C."/>
            <person name="Nusbaum C."/>
            <person name="Tyler B."/>
            <person name="van West P."/>
            <person name="Dieguez-Uribeondo J."/>
            <person name="de Bruijn I."/>
            <person name="Tripathy S."/>
            <person name="Jiang R."/>
            <person name="Young S.K."/>
            <person name="Zeng Q."/>
            <person name="Gargeya S."/>
            <person name="Fitzgerald M."/>
            <person name="Haas B."/>
            <person name="Abouelleil A."/>
            <person name="Alvarado L."/>
            <person name="Arachchi H.M."/>
            <person name="Berlin A."/>
            <person name="Chapman S.B."/>
            <person name="Goldberg J."/>
            <person name="Griggs A."/>
            <person name="Gujja S."/>
            <person name="Hansen M."/>
            <person name="Howarth C."/>
            <person name="Imamovic A."/>
            <person name="Larimer J."/>
            <person name="McCowen C."/>
            <person name="Montmayeur A."/>
            <person name="Murphy C."/>
            <person name="Neiman D."/>
            <person name="Pearson M."/>
            <person name="Priest M."/>
            <person name="Roberts A."/>
            <person name="Saif S."/>
            <person name="Shea T."/>
            <person name="Sisk P."/>
            <person name="Sykes S."/>
            <person name="Wortman J."/>
            <person name="Nusbaum C."/>
            <person name="Birren B."/>
        </authorList>
    </citation>
    <scope>NUCLEOTIDE SEQUENCE [LARGE SCALE GENOMIC DNA]</scope>
    <source>
        <strain evidence="5 6">VS20</strain>
    </source>
</reference>
<keyword evidence="6" id="KW-1185">Reference proteome</keyword>
<gene>
    <name evidence="5" type="ORF">SDRG_10670</name>
</gene>
<evidence type="ECO:0000313" key="5">
    <source>
        <dbReference type="EMBL" id="EQC31495.1"/>
    </source>
</evidence>
<dbReference type="Proteomes" id="UP000030762">
    <property type="component" value="Unassembled WGS sequence"/>
</dbReference>
<keyword evidence="1 2" id="KW-0175">Coiled coil</keyword>
<dbReference type="InterPro" id="IPR049258">
    <property type="entry name" value="ODAD1_CC"/>
</dbReference>
<evidence type="ECO:0000259" key="4">
    <source>
        <dbReference type="Pfam" id="PF21773"/>
    </source>
</evidence>